<dbReference type="PROSITE" id="PS00698">
    <property type="entry name" value="GH9_3"/>
    <property type="match status" value="1"/>
</dbReference>
<dbReference type="SUPFAM" id="SSF49384">
    <property type="entry name" value="Carbohydrate-binding domain"/>
    <property type="match status" value="1"/>
</dbReference>
<dbReference type="Gene3D" id="2.60.40.710">
    <property type="entry name" value="Endoglucanase-like"/>
    <property type="match status" value="1"/>
</dbReference>
<evidence type="ECO:0000256" key="4">
    <source>
        <dbReference type="ARBA" id="ARBA00023326"/>
    </source>
</evidence>
<evidence type="ECO:0000259" key="8">
    <source>
        <dbReference type="PROSITE" id="PS51766"/>
    </source>
</evidence>
<feature type="domain" description="CBM3" evidence="7">
    <location>
        <begin position="489"/>
        <end position="653"/>
    </location>
</feature>
<dbReference type="Pfam" id="PF00942">
    <property type="entry name" value="CBM_3"/>
    <property type="match status" value="1"/>
</dbReference>
<evidence type="ECO:0000256" key="5">
    <source>
        <dbReference type="PROSITE-ProRule" id="PRU10060"/>
    </source>
</evidence>
<dbReference type="InterPro" id="IPR036439">
    <property type="entry name" value="Dockerin_dom_sf"/>
</dbReference>
<dbReference type="GO" id="GO:0016787">
    <property type="term" value="F:hydrolase activity"/>
    <property type="evidence" value="ECO:0007669"/>
    <property type="project" value="UniProtKB-KW"/>
</dbReference>
<dbReference type="PROSITE" id="PS51172">
    <property type="entry name" value="CBM3"/>
    <property type="match status" value="1"/>
</dbReference>
<evidence type="ECO:0000313" key="10">
    <source>
        <dbReference type="Proteomes" id="UP000627781"/>
    </source>
</evidence>
<organism evidence="9 10">
    <name type="scientific">Clostridium cibarium</name>
    <dbReference type="NCBI Taxonomy" id="2762247"/>
    <lineage>
        <taxon>Bacteria</taxon>
        <taxon>Bacillati</taxon>
        <taxon>Bacillota</taxon>
        <taxon>Clostridia</taxon>
        <taxon>Eubacteriales</taxon>
        <taxon>Clostridiaceae</taxon>
        <taxon>Clostridium</taxon>
    </lineage>
</organism>
<dbReference type="PROSITE" id="PS51766">
    <property type="entry name" value="DOCKERIN"/>
    <property type="match status" value="1"/>
</dbReference>
<accession>A0ABR8PPQ5</accession>
<comment type="caution">
    <text evidence="9">The sequence shown here is derived from an EMBL/GenBank/DDBJ whole genome shotgun (WGS) entry which is preliminary data.</text>
</comment>
<dbReference type="SUPFAM" id="SSF48208">
    <property type="entry name" value="Six-hairpin glycosidases"/>
    <property type="match status" value="1"/>
</dbReference>
<dbReference type="SMART" id="SM01067">
    <property type="entry name" value="CBM_3"/>
    <property type="match status" value="1"/>
</dbReference>
<dbReference type="Gene3D" id="1.50.10.10">
    <property type="match status" value="1"/>
</dbReference>
<keyword evidence="3 5" id="KW-0326">Glycosidase</keyword>
<dbReference type="InterPro" id="IPR018247">
    <property type="entry name" value="EF_Hand_1_Ca_BS"/>
</dbReference>
<dbReference type="InterPro" id="IPR001701">
    <property type="entry name" value="Glyco_hydro_9"/>
</dbReference>
<dbReference type="Proteomes" id="UP000627781">
    <property type="component" value="Unassembled WGS sequence"/>
</dbReference>
<dbReference type="Pfam" id="PF00404">
    <property type="entry name" value="Dockerin_1"/>
    <property type="match status" value="1"/>
</dbReference>
<evidence type="ECO:0000259" key="7">
    <source>
        <dbReference type="PROSITE" id="PS51172"/>
    </source>
</evidence>
<dbReference type="EC" id="3.2.1.4" evidence="6"/>
<feature type="active site" evidence="5">
    <location>
        <position position="446"/>
    </location>
</feature>
<dbReference type="InterPro" id="IPR016134">
    <property type="entry name" value="Dockerin_dom"/>
</dbReference>
<evidence type="ECO:0000256" key="1">
    <source>
        <dbReference type="ARBA" id="ARBA00022801"/>
    </source>
</evidence>
<dbReference type="PANTHER" id="PTHR22298">
    <property type="entry name" value="ENDO-1,4-BETA-GLUCANASE"/>
    <property type="match status" value="1"/>
</dbReference>
<dbReference type="EMBL" id="JACSRA010000002">
    <property type="protein sequence ID" value="MBD7910152.1"/>
    <property type="molecule type" value="Genomic_DNA"/>
</dbReference>
<name>A0ABR8PPQ5_9CLOT</name>
<feature type="domain" description="Dockerin" evidence="8">
    <location>
        <begin position="657"/>
        <end position="714"/>
    </location>
</feature>
<dbReference type="SUPFAM" id="SSF63446">
    <property type="entry name" value="Type I dockerin domain"/>
    <property type="match status" value="1"/>
</dbReference>
<dbReference type="InterPro" id="IPR001956">
    <property type="entry name" value="CBM3"/>
</dbReference>
<dbReference type="Gene3D" id="1.10.1330.10">
    <property type="entry name" value="Dockerin domain"/>
    <property type="match status" value="1"/>
</dbReference>
<dbReference type="InterPro" id="IPR036966">
    <property type="entry name" value="CBM3_sf"/>
</dbReference>
<keyword evidence="10" id="KW-1185">Reference proteome</keyword>
<evidence type="ECO:0000313" key="9">
    <source>
        <dbReference type="EMBL" id="MBD7910152.1"/>
    </source>
</evidence>
<gene>
    <name evidence="9" type="ORF">H9661_02175</name>
</gene>
<proteinExistence type="inferred from homology"/>
<reference evidence="9 10" key="1">
    <citation type="submission" date="2020-08" db="EMBL/GenBank/DDBJ databases">
        <title>A Genomic Blueprint of the Chicken Gut Microbiome.</title>
        <authorList>
            <person name="Gilroy R."/>
            <person name="Ravi A."/>
            <person name="Getino M."/>
            <person name="Pursley I."/>
            <person name="Horton D.L."/>
            <person name="Alikhan N.-F."/>
            <person name="Baker D."/>
            <person name="Gharbi K."/>
            <person name="Hall N."/>
            <person name="Watson M."/>
            <person name="Adriaenssens E.M."/>
            <person name="Foster-Nyarko E."/>
            <person name="Jarju S."/>
            <person name="Secka A."/>
            <person name="Antonio M."/>
            <person name="Oren A."/>
            <person name="Chaudhuri R."/>
            <person name="La Ragione R.M."/>
            <person name="Hildebrand F."/>
            <person name="Pallen M.J."/>
        </authorList>
    </citation>
    <scope>NUCLEOTIDE SEQUENCE [LARGE SCALE GENOMIC DNA]</scope>
    <source>
        <strain evidence="9 10">Sa3CVN1</strain>
    </source>
</reference>
<feature type="active site" evidence="5">
    <location>
        <position position="455"/>
    </location>
</feature>
<dbReference type="InterPro" id="IPR008965">
    <property type="entry name" value="CBM2/CBM3_carb-bd_dom_sf"/>
</dbReference>
<keyword evidence="2 5" id="KW-0119">Carbohydrate metabolism</keyword>
<dbReference type="Pfam" id="PF00759">
    <property type="entry name" value="Glyco_hydro_9"/>
    <property type="match status" value="1"/>
</dbReference>
<keyword evidence="4 5" id="KW-0624">Polysaccharide degradation</keyword>
<sequence>MIVVKKIIKEVVVLLILTFCTSGIMPSDISIAAEDKTFNYGEALQKSIMFYDFQRSGKLPSDKRDNWRNDSGMEDGSDAGLDLTGGFYDAGDHVKFNLPMSYTATMLAWSVYEDKDAYEKSGQLKYIKDSIKWANDYFIKCHPEKDVYYYQVGDGGKDHNWWGPPEVMQMERPSFKLDKENSGTTVCGETAASLASAAIIFKDTDPEYSETCLKHAKELFEFADETKSDVGYKAASSYYSVSSGFWDELSWAATWLYLATNDNSYLEKAEGYVSHWGVEQQTTTISYRWGQCWDDVHFGAQILLARITNNPIYKESAERNLDYWTTGYDGNRVQYTPKGLAWLSSWGSLRYATTTAFLAGVYSEWSGCTPSKVSIYKDFMESQLNYALGSTGRSFEVGFGTNSPKNPHHRGAQGSWLDKKGVPGYERHVLYGGLVGGPSADDSYIDDVEDFTHNEVACDYNAGFVGALAKMYKAHGGEPIENFKSIEPKTNDEFYVEAAVNASGPNFMEIKALLYNKTGWPAKVGDKLSFKYFIDISEIVKAGYKAEDIKVSTNYNQGAKVSNLIPWDEKNNIYYVNADFTGTKIYPGGQQHYRKEVQFRILAPSIDQNATYWDNSNDFSYEEIEKTPGEAPKQTNKIPVYDDGVLVYGITPEKGGKEVKLGDLDGDGEVTLTDMILLKKYLISTKVEINEKAADINKDGEIDIADLYELEALL</sequence>
<keyword evidence="6" id="KW-0136">Cellulose degradation</keyword>
<dbReference type="InterPro" id="IPR002105">
    <property type="entry name" value="Dockerin_1_rpt"/>
</dbReference>
<keyword evidence="1 5" id="KW-0378">Hydrolase</keyword>
<comment type="similarity">
    <text evidence="5 6">Belongs to the glycosyl hydrolase 9 (cellulase E) family.</text>
</comment>
<evidence type="ECO:0000256" key="3">
    <source>
        <dbReference type="ARBA" id="ARBA00023295"/>
    </source>
</evidence>
<dbReference type="CDD" id="cd14256">
    <property type="entry name" value="Dockerin_I"/>
    <property type="match status" value="1"/>
</dbReference>
<evidence type="ECO:0000256" key="6">
    <source>
        <dbReference type="RuleBase" id="RU361166"/>
    </source>
</evidence>
<dbReference type="InterPro" id="IPR012341">
    <property type="entry name" value="6hp_glycosidase-like_sf"/>
</dbReference>
<dbReference type="InterPro" id="IPR033126">
    <property type="entry name" value="Glyco_hydro_9_Asp/Glu_AS"/>
</dbReference>
<dbReference type="InterPro" id="IPR008928">
    <property type="entry name" value="6-hairpin_glycosidase_sf"/>
</dbReference>
<comment type="catalytic activity">
    <reaction evidence="6">
        <text>Endohydrolysis of (1-&gt;4)-beta-D-glucosidic linkages in cellulose, lichenin and cereal beta-D-glucans.</text>
        <dbReference type="EC" id="3.2.1.4"/>
    </reaction>
</comment>
<protein>
    <recommendedName>
        <fullName evidence="6">Endoglucanase</fullName>
        <ecNumber evidence="6">3.2.1.4</ecNumber>
    </recommendedName>
</protein>
<dbReference type="PROSITE" id="PS00018">
    <property type="entry name" value="EF_HAND_1"/>
    <property type="match status" value="2"/>
</dbReference>
<evidence type="ECO:0000256" key="2">
    <source>
        <dbReference type="ARBA" id="ARBA00023277"/>
    </source>
</evidence>